<keyword evidence="8" id="KW-0444">Lipid biosynthesis</keyword>
<dbReference type="EC" id="5.3.99.5" evidence="28"/>
<evidence type="ECO:0000256" key="27">
    <source>
        <dbReference type="ARBA" id="ARBA00036475"/>
    </source>
</evidence>
<dbReference type="PANTHER" id="PTHR24302">
    <property type="entry name" value="CYTOCHROME P450 FAMILY 3"/>
    <property type="match status" value="1"/>
</dbReference>
<evidence type="ECO:0000256" key="8">
    <source>
        <dbReference type="ARBA" id="ARBA00022516"/>
    </source>
</evidence>
<keyword evidence="17 32" id="KW-0408">Iron</keyword>
<dbReference type="EMBL" id="CAUEEQ010003245">
    <property type="protein sequence ID" value="CAJ0924722.1"/>
    <property type="molecule type" value="Genomic_DNA"/>
</dbReference>
<keyword evidence="34" id="KW-1185">Reference proteome</keyword>
<keyword evidence="11" id="KW-0812">Transmembrane</keyword>
<name>A0ABN9KYZ8_9NEOB</name>
<keyword evidence="23" id="KW-0456">Lyase</keyword>
<dbReference type="Proteomes" id="UP001176940">
    <property type="component" value="Unassembled WGS sequence"/>
</dbReference>
<evidence type="ECO:0000313" key="33">
    <source>
        <dbReference type="EMBL" id="CAJ0924722.1"/>
    </source>
</evidence>
<dbReference type="PRINTS" id="PR00463">
    <property type="entry name" value="EP450I"/>
</dbReference>
<keyword evidence="18 32" id="KW-0503">Monooxygenase</keyword>
<comment type="caution">
    <text evidence="33">The sequence shown here is derived from an EMBL/GenBank/DDBJ whole genome shotgun (WGS) entry which is preliminary data.</text>
</comment>
<reference evidence="33" key="1">
    <citation type="submission" date="2023-07" db="EMBL/GenBank/DDBJ databases">
        <authorList>
            <person name="Stuckert A."/>
        </authorList>
    </citation>
    <scope>NUCLEOTIDE SEQUENCE</scope>
</reference>
<evidence type="ECO:0000256" key="12">
    <source>
        <dbReference type="ARBA" id="ARBA00022723"/>
    </source>
</evidence>
<keyword evidence="9" id="KW-0643">Prostaglandin biosynthesis</keyword>
<evidence type="ECO:0000256" key="16">
    <source>
        <dbReference type="ARBA" id="ARBA00023002"/>
    </source>
</evidence>
<protein>
    <recommendedName>
        <fullName evidence="29">Thromboxane-A synthase</fullName>
        <ecNumber evidence="6">4.2.1.152</ecNumber>
        <ecNumber evidence="28">5.3.99.5</ecNumber>
    </recommendedName>
    <alternativeName>
        <fullName evidence="30">Cytochrome P450 5A1</fullName>
    </alternativeName>
    <alternativeName>
        <fullName evidence="24">Hydroperoxy icosatetraenoate dehydratase</fullName>
    </alternativeName>
</protein>
<sequence length="560" mass="64129">MCDGHFSCRYSISAFSQLQKMGIRHPRPAPFIGNVLLFQKGFWEGANQILKMYGPISGYYMGRRPMVLLSDPEAVKQVLQKDFSNFTNRLKMNLVTKPMSDSLLCLRDQQWKRVRSVLTPSFSAARMKEMCPLIHQGCDVLLSNLQTFADSGESCNVQRSYACYTMDIVASVAFGTNVDSQKDPDHPMVQNSKKFLELFTPLKPLVLLTLAFPSIMVPIARRLPNRNRDKINDFFRKIMKDMMDQRDQQPSGERRRDFLQLLLDARTTASNVSVEHFDIVNQADLAAPVKEEPRKETTKTLSEDEILGQAFIFLIAGYETTSSLLAFTTYLLATHPESQERLLREVDEFSENHDGADYNTVHHLPYMDLVISESLRMYPPAFRCVPVCGVMRITPLTTGAARVLFPSLLWSTQVWILLFLRRMHYKDQLMLATHTLFAREAAADCTVMGCKIPAGTVLEIPIGCMQNDPRYWEEPERFRPERFTAEEKQKRHPFLYLPFGAGPRSCIGMRLAILEAKITLYRILRKFRFETCPHTQIPLQVTAVSTLRPKDGVYVRVVAR</sequence>
<evidence type="ECO:0000256" key="3">
    <source>
        <dbReference type="ARBA" id="ARBA00004477"/>
    </source>
</evidence>
<dbReference type="InterPro" id="IPR036396">
    <property type="entry name" value="Cyt_P450_sf"/>
</dbReference>
<keyword evidence="15" id="KW-1133">Transmembrane helix</keyword>
<evidence type="ECO:0000256" key="19">
    <source>
        <dbReference type="ARBA" id="ARBA00023098"/>
    </source>
</evidence>
<evidence type="ECO:0000256" key="14">
    <source>
        <dbReference type="ARBA" id="ARBA00022832"/>
    </source>
</evidence>
<comment type="catalytic activity">
    <reaction evidence="1">
        <text>(15S)-hydroperoxy-(5Z,8Z,11Z,13E)-eicosatetraenoate = 15-oxo-(5Z,8Z,11Z,13E)-eicosatetraenoate + H2O</text>
        <dbReference type="Rhea" id="RHEA:48636"/>
        <dbReference type="ChEBI" id="CHEBI:15377"/>
        <dbReference type="ChEBI" id="CHEBI:57410"/>
        <dbReference type="ChEBI" id="CHEBI:57446"/>
    </reaction>
    <physiologicalReaction direction="left-to-right" evidence="1">
        <dbReference type="Rhea" id="RHEA:48637"/>
    </physiologicalReaction>
</comment>
<comment type="subcellular location">
    <subcellularLocation>
        <location evidence="3">Endoplasmic reticulum membrane</location>
        <topology evidence="3">Multi-pass membrane protein</topology>
    </subcellularLocation>
</comment>
<keyword evidence="12 32" id="KW-0479">Metal-binding</keyword>
<evidence type="ECO:0000256" key="17">
    <source>
        <dbReference type="ARBA" id="ARBA00023004"/>
    </source>
</evidence>
<evidence type="ECO:0000256" key="26">
    <source>
        <dbReference type="ARBA" id="ARBA00036424"/>
    </source>
</evidence>
<evidence type="ECO:0000256" key="28">
    <source>
        <dbReference type="ARBA" id="ARBA00038872"/>
    </source>
</evidence>
<evidence type="ECO:0000256" key="32">
    <source>
        <dbReference type="RuleBase" id="RU000461"/>
    </source>
</evidence>
<dbReference type="EC" id="4.2.1.152" evidence="6"/>
<evidence type="ECO:0000256" key="9">
    <source>
        <dbReference type="ARBA" id="ARBA00022585"/>
    </source>
</evidence>
<evidence type="ECO:0000256" key="30">
    <source>
        <dbReference type="ARBA" id="ARBA00042726"/>
    </source>
</evidence>
<keyword evidence="13" id="KW-0256">Endoplasmic reticulum</keyword>
<dbReference type="InterPro" id="IPR001128">
    <property type="entry name" value="Cyt_P450"/>
</dbReference>
<keyword evidence="7" id="KW-0644">Prostaglandin metabolism</keyword>
<comment type="catalytic activity">
    <reaction evidence="25">
        <text>(15S)-hydroperoxy-(5Z,8Z,11Z,13E)-eicosatetraenoate + AH2 = (15S)-hydroxy-(5Z,8Z,11Z,13E)-eicosatetraenoate + A + H2O</text>
        <dbReference type="Rhea" id="RHEA:48856"/>
        <dbReference type="ChEBI" id="CHEBI:13193"/>
        <dbReference type="ChEBI" id="CHEBI:15377"/>
        <dbReference type="ChEBI" id="CHEBI:17499"/>
        <dbReference type="ChEBI" id="CHEBI:57409"/>
        <dbReference type="ChEBI" id="CHEBI:57446"/>
    </reaction>
    <physiologicalReaction direction="left-to-right" evidence="25">
        <dbReference type="Rhea" id="RHEA:48857"/>
    </physiologicalReaction>
</comment>
<comment type="function">
    <text evidence="31">Catalyzes the conversion of prostaglandin H2 (PGH2) to thromboxane A2 (TXA2), a potent inducer of blood vessel constriction and platelet aggregation. Also cleaves PGH2 to 12-hydroxy-heptadecatrienoicacid (12-HHT) and malondialdehyde, which is known to act as a mediator of DNA damage. 12-HHT and malondialdehyde are formed stoichiometrically in the same amounts as TXA2. Additionally, displays dehydratase activity, toward (15S)-hydroperoxy-(5Z,8Z,11Z,13E)-eicosatetraenoate (15(S)-HPETE) producing 15-KETE and 15-HETE.</text>
</comment>
<keyword evidence="20" id="KW-0472">Membrane</keyword>
<evidence type="ECO:0000313" key="34">
    <source>
        <dbReference type="Proteomes" id="UP001176940"/>
    </source>
</evidence>
<evidence type="ECO:0000256" key="10">
    <source>
        <dbReference type="ARBA" id="ARBA00022617"/>
    </source>
</evidence>
<evidence type="ECO:0000256" key="24">
    <source>
        <dbReference type="ARBA" id="ARBA00033404"/>
    </source>
</evidence>
<organism evidence="33 34">
    <name type="scientific">Ranitomeya imitator</name>
    <name type="common">mimic poison frog</name>
    <dbReference type="NCBI Taxonomy" id="111125"/>
    <lineage>
        <taxon>Eukaryota</taxon>
        <taxon>Metazoa</taxon>
        <taxon>Chordata</taxon>
        <taxon>Craniata</taxon>
        <taxon>Vertebrata</taxon>
        <taxon>Euteleostomi</taxon>
        <taxon>Amphibia</taxon>
        <taxon>Batrachia</taxon>
        <taxon>Anura</taxon>
        <taxon>Neobatrachia</taxon>
        <taxon>Hyloidea</taxon>
        <taxon>Dendrobatidae</taxon>
        <taxon>Dendrobatinae</taxon>
        <taxon>Ranitomeya</taxon>
    </lineage>
</organism>
<comment type="subunit">
    <text evidence="5">Monomer.</text>
</comment>
<comment type="catalytic activity">
    <reaction evidence="26">
        <text>prostaglandin H2 = (12S)-hydroxy-(5Z,8E,10E)-heptadecatrienoate + malonaldehyde</text>
        <dbReference type="Rhea" id="RHEA:48644"/>
        <dbReference type="ChEBI" id="CHEBI:57405"/>
        <dbReference type="ChEBI" id="CHEBI:90694"/>
        <dbReference type="ChEBI" id="CHEBI:566274"/>
    </reaction>
</comment>
<comment type="similarity">
    <text evidence="4 32">Belongs to the cytochrome P450 family.</text>
</comment>
<evidence type="ECO:0000256" key="1">
    <source>
        <dbReference type="ARBA" id="ARBA00001143"/>
    </source>
</evidence>
<evidence type="ECO:0000256" key="6">
    <source>
        <dbReference type="ARBA" id="ARBA00013084"/>
    </source>
</evidence>
<dbReference type="PRINTS" id="PR00385">
    <property type="entry name" value="P450"/>
</dbReference>
<keyword evidence="21" id="KW-0275">Fatty acid biosynthesis</keyword>
<evidence type="ECO:0000256" key="21">
    <source>
        <dbReference type="ARBA" id="ARBA00023160"/>
    </source>
</evidence>
<evidence type="ECO:0000256" key="15">
    <source>
        <dbReference type="ARBA" id="ARBA00022989"/>
    </source>
</evidence>
<dbReference type="InterPro" id="IPR050705">
    <property type="entry name" value="Cytochrome_P450_3A"/>
</dbReference>
<proteinExistence type="inferred from homology"/>
<dbReference type="SUPFAM" id="SSF48264">
    <property type="entry name" value="Cytochrome P450"/>
    <property type="match status" value="2"/>
</dbReference>
<evidence type="ECO:0000256" key="4">
    <source>
        <dbReference type="ARBA" id="ARBA00010617"/>
    </source>
</evidence>
<keyword evidence="10 32" id="KW-0349">Heme</keyword>
<dbReference type="Gene3D" id="1.10.630.10">
    <property type="entry name" value="Cytochrome P450"/>
    <property type="match status" value="1"/>
</dbReference>
<dbReference type="PROSITE" id="PS00086">
    <property type="entry name" value="CYTOCHROME_P450"/>
    <property type="match status" value="1"/>
</dbReference>
<evidence type="ECO:0000256" key="11">
    <source>
        <dbReference type="ARBA" id="ARBA00022692"/>
    </source>
</evidence>
<gene>
    <name evidence="33" type="ORF">RIMI_LOCUS2338976</name>
</gene>
<dbReference type="PANTHER" id="PTHR24302:SF47">
    <property type="entry name" value="CYTOCHROME P450"/>
    <property type="match status" value="1"/>
</dbReference>
<keyword evidence="16 32" id="KW-0560">Oxidoreductase</keyword>
<evidence type="ECO:0000256" key="18">
    <source>
        <dbReference type="ARBA" id="ARBA00023033"/>
    </source>
</evidence>
<evidence type="ECO:0000256" key="31">
    <source>
        <dbReference type="ARBA" id="ARBA00054825"/>
    </source>
</evidence>
<comment type="catalytic activity">
    <reaction evidence="2">
        <text>a hydroperoxyeicosatetraenoate = an oxoeicosatetraenoate + H2O</text>
        <dbReference type="Rhea" id="RHEA:55556"/>
        <dbReference type="ChEBI" id="CHEBI:15377"/>
        <dbReference type="ChEBI" id="CHEBI:59720"/>
        <dbReference type="ChEBI" id="CHEBI:131859"/>
        <dbReference type="EC" id="4.2.1.152"/>
    </reaction>
    <physiologicalReaction direction="left-to-right" evidence="2">
        <dbReference type="Rhea" id="RHEA:55557"/>
    </physiologicalReaction>
</comment>
<evidence type="ECO:0000256" key="7">
    <source>
        <dbReference type="ARBA" id="ARBA00022501"/>
    </source>
</evidence>
<dbReference type="InterPro" id="IPR017972">
    <property type="entry name" value="Cyt_P450_CS"/>
</dbReference>
<evidence type="ECO:0000256" key="2">
    <source>
        <dbReference type="ARBA" id="ARBA00001719"/>
    </source>
</evidence>
<comment type="catalytic activity">
    <reaction evidence="27">
        <text>prostaglandin H2 = thromboxane A2</text>
        <dbReference type="Rhea" id="RHEA:17137"/>
        <dbReference type="ChEBI" id="CHEBI:57405"/>
        <dbReference type="ChEBI" id="CHEBI:57445"/>
        <dbReference type="EC" id="5.3.99.5"/>
    </reaction>
    <physiologicalReaction direction="left-to-right" evidence="27">
        <dbReference type="Rhea" id="RHEA:17138"/>
    </physiologicalReaction>
</comment>
<keyword evidence="22" id="KW-0413">Isomerase</keyword>
<accession>A0ABN9KYZ8</accession>
<dbReference type="InterPro" id="IPR002401">
    <property type="entry name" value="Cyt_P450_E_grp-I"/>
</dbReference>
<evidence type="ECO:0000256" key="5">
    <source>
        <dbReference type="ARBA" id="ARBA00011245"/>
    </source>
</evidence>
<evidence type="ECO:0000256" key="20">
    <source>
        <dbReference type="ARBA" id="ARBA00023136"/>
    </source>
</evidence>
<evidence type="ECO:0000256" key="22">
    <source>
        <dbReference type="ARBA" id="ARBA00023235"/>
    </source>
</evidence>
<dbReference type="Pfam" id="PF00067">
    <property type="entry name" value="p450"/>
    <property type="match status" value="2"/>
</dbReference>
<evidence type="ECO:0000256" key="29">
    <source>
        <dbReference type="ARBA" id="ARBA00040834"/>
    </source>
</evidence>
<evidence type="ECO:0000256" key="13">
    <source>
        <dbReference type="ARBA" id="ARBA00022824"/>
    </source>
</evidence>
<keyword evidence="14" id="KW-0276">Fatty acid metabolism</keyword>
<evidence type="ECO:0000256" key="23">
    <source>
        <dbReference type="ARBA" id="ARBA00023239"/>
    </source>
</evidence>
<evidence type="ECO:0000256" key="25">
    <source>
        <dbReference type="ARBA" id="ARBA00036380"/>
    </source>
</evidence>
<keyword evidence="19" id="KW-0443">Lipid metabolism</keyword>